<dbReference type="InterPro" id="IPR027417">
    <property type="entry name" value="P-loop_NTPase"/>
</dbReference>
<evidence type="ECO:0000313" key="8">
    <source>
        <dbReference type="Proteomes" id="UP000624404"/>
    </source>
</evidence>
<comment type="catalytic activity">
    <reaction evidence="1">
        <text>ATP + (ribonucleotide)n-3'-hydroxyl + 5'-phospho-(ribonucleotide)m = (ribonucleotide)n+m + AMP + diphosphate.</text>
        <dbReference type="EC" id="6.5.1.3"/>
    </reaction>
</comment>
<comment type="caution">
    <text evidence="7">The sequence shown here is derived from an EMBL/GenBank/DDBJ whole genome shotgun (WGS) entry which is preliminary data.</text>
</comment>
<reference evidence="7" key="1">
    <citation type="submission" date="2020-10" db="EMBL/GenBank/DDBJ databases">
        <authorList>
            <person name="Kusch S."/>
        </authorList>
    </citation>
    <scope>NUCLEOTIDE SEQUENCE</scope>
    <source>
        <strain evidence="7">SwB9</strain>
    </source>
</reference>
<feature type="domain" description="tRNA ligase kinase" evidence="5">
    <location>
        <begin position="453"/>
        <end position="610"/>
    </location>
</feature>
<dbReference type="PANTHER" id="PTHR32004:SF1">
    <property type="entry name" value="TRNA LIGASE"/>
    <property type="match status" value="1"/>
</dbReference>
<feature type="domain" description="tRNA ligase phosphodiesterase" evidence="4">
    <location>
        <begin position="613"/>
        <end position="859"/>
    </location>
</feature>
<dbReference type="GO" id="GO:0051730">
    <property type="term" value="F:GTP-dependent polyribonucleotide 5'-hydroxyl-kinase activity"/>
    <property type="evidence" value="ECO:0007669"/>
    <property type="project" value="InterPro"/>
</dbReference>
<dbReference type="Proteomes" id="UP000624404">
    <property type="component" value="Unassembled WGS sequence"/>
</dbReference>
<dbReference type="InterPro" id="IPR015966">
    <property type="entry name" value="tRNA_lig_kin_fungi"/>
</dbReference>
<accession>A0A8H2ZQB3</accession>
<protein>
    <recommendedName>
        <fullName evidence="1">tRNA ligase</fullName>
        <ecNumber evidence="1">6.5.1.3</ecNumber>
    </recommendedName>
</protein>
<evidence type="ECO:0000256" key="2">
    <source>
        <dbReference type="PIRSR" id="PIRSR019634-50"/>
    </source>
</evidence>
<sequence length="862" mass="97753">MLLSSRLFKPGLGFLSTPSIQKNCSSSRLTKELSQSLLNICPSNSTLTHLRKYSVAMAKHGNVPYKSQDVEQVQQLLRNLNDSTGKGKKHGFSCKKTPFQVDGSPAKIVVESWRFQDWDYKRDDLPTYARGLFTGKNEKDQPEIAVRGYDKFFNTEEVSATRWSNIQEKTQGPYELSLKENGCIVFISGLHDGTLLVCSKHSTGQGSKPEMSHAKAADRWVDKQLQAIGRTREDLARELRKRNATAVAELCDDDFEEHILAYGKEDAGLYLHGININLPEFMTYPGDQVHAFAAEWGFKKTDFLVMDDIKVAKSFLDEVAETGSYQGRDIEGFVIRCKARTGSSESYSDWFFKYKFEEPYLMYRQWRECTKALIAKKPPRFKKHVKITEEYLLFARNRLAEDPNLGKEYAHNHGIIKLRDDFLKEINLKGSDIIRQEYTQLGGSPNEVSNNVILVPVATIGCGKTTIALALSHLFGWGHVQNDNITGKSRPPRFTKEVLTQLEEKPVVFADRNNASRHERAQIIEDVHLTHPHVRLVVLNFVHDKGSLDKVRQVTQDRVLTRGDNHQTLQAATDMKKVVGIMEGFVQRFEPVNMFASPDDGFDSSIELDPTKDSRENLETVIGQLSTQYPKLFTDLPTSEDLDEAIQLAMSDYKPDLRHDLSRGPKNNNKNQQKDNRNLPQIGKKKKPLEYVSISLPRNEIKEALDDAFGRVSSDKAKFYRVLEKSRRVQPEFHVTLIHRANSKNFPELWQKYSDIHEGVQAASDARNPGKFGDCQVMLERIVWDNRIMAIVARLVDDGWECTNEIAHITVGTGGDHIKPKESNDLLKRWLEVGSGDESKIGEITIEGRKIVAGVVKGVVSR</sequence>
<organism evidence="7 8">
    <name type="scientific">Sclerotinia trifoliorum</name>
    <dbReference type="NCBI Taxonomy" id="28548"/>
    <lineage>
        <taxon>Eukaryota</taxon>
        <taxon>Fungi</taxon>
        <taxon>Dikarya</taxon>
        <taxon>Ascomycota</taxon>
        <taxon>Pezizomycotina</taxon>
        <taxon>Leotiomycetes</taxon>
        <taxon>Helotiales</taxon>
        <taxon>Sclerotiniaceae</taxon>
        <taxon>Sclerotinia</taxon>
    </lineage>
</organism>
<keyword evidence="8" id="KW-1185">Reference proteome</keyword>
<dbReference type="PIRSF" id="PIRSF019634">
    <property type="entry name" value="tRNA_lig_yeast"/>
    <property type="match status" value="1"/>
</dbReference>
<evidence type="ECO:0000259" key="4">
    <source>
        <dbReference type="Pfam" id="PF08302"/>
    </source>
</evidence>
<dbReference type="EC" id="6.5.1.3" evidence="1"/>
<name>A0A8H2ZQB3_9HELO</name>
<dbReference type="InterPro" id="IPR015965">
    <property type="entry name" value="tRNA_lig_PDEase"/>
</dbReference>
<dbReference type="AlphaFoldDB" id="A0A8H2ZQB3"/>
<proteinExistence type="inferred from homology"/>
<keyword evidence="1" id="KW-0436">Ligase</keyword>
<feature type="domain" description="T4 RNA ligase 1-like N-terminal" evidence="6">
    <location>
        <begin position="128"/>
        <end position="361"/>
    </location>
</feature>
<dbReference type="Gene3D" id="3.40.50.300">
    <property type="entry name" value="P-loop containing nucleotide triphosphate hydrolases"/>
    <property type="match status" value="1"/>
</dbReference>
<dbReference type="InterPro" id="IPR012387">
    <property type="entry name" value="Trl1_fun"/>
</dbReference>
<keyword evidence="1" id="KW-0819">tRNA processing</keyword>
<dbReference type="InterPro" id="IPR019039">
    <property type="entry name" value="T4-Rnl1-like_N"/>
</dbReference>
<dbReference type="Pfam" id="PF08303">
    <property type="entry name" value="tRNA_lig_kinase"/>
    <property type="match status" value="1"/>
</dbReference>
<gene>
    <name evidence="7" type="ORF">SCLTRI_LOCUS6388</name>
</gene>
<evidence type="ECO:0000256" key="3">
    <source>
        <dbReference type="SAM" id="MobiDB-lite"/>
    </source>
</evidence>
<dbReference type="GO" id="GO:0005524">
    <property type="term" value="F:ATP binding"/>
    <property type="evidence" value="ECO:0007669"/>
    <property type="project" value="UniProtKB-UniRule"/>
</dbReference>
<dbReference type="SUPFAM" id="SSF52540">
    <property type="entry name" value="P-loop containing nucleoside triphosphate hydrolases"/>
    <property type="match status" value="1"/>
</dbReference>
<dbReference type="EMBL" id="CAJHIA010000021">
    <property type="protein sequence ID" value="CAD6446596.1"/>
    <property type="molecule type" value="Genomic_DNA"/>
</dbReference>
<evidence type="ECO:0000259" key="6">
    <source>
        <dbReference type="Pfam" id="PF09511"/>
    </source>
</evidence>
<evidence type="ECO:0000256" key="1">
    <source>
        <dbReference type="PIRNR" id="PIRNR019634"/>
    </source>
</evidence>
<feature type="region of interest" description="Disordered" evidence="3">
    <location>
        <begin position="656"/>
        <end position="683"/>
    </location>
</feature>
<feature type="active site" description="N6-AMP-lysine intermediate" evidence="2">
    <location>
        <position position="179"/>
    </location>
</feature>
<comment type="similarity">
    <text evidence="1">Belongs to the TRL1 family.</text>
</comment>
<dbReference type="GO" id="GO:0008081">
    <property type="term" value="F:phosphoric diester hydrolase activity"/>
    <property type="evidence" value="ECO:0007669"/>
    <property type="project" value="InterPro"/>
</dbReference>
<dbReference type="Pfam" id="PF09511">
    <property type="entry name" value="RNA_lig_T4_1"/>
    <property type="match status" value="1"/>
</dbReference>
<evidence type="ECO:0000259" key="5">
    <source>
        <dbReference type="Pfam" id="PF08303"/>
    </source>
</evidence>
<dbReference type="GO" id="GO:0005634">
    <property type="term" value="C:nucleus"/>
    <property type="evidence" value="ECO:0007669"/>
    <property type="project" value="TreeGrafter"/>
</dbReference>
<dbReference type="GO" id="GO:0003972">
    <property type="term" value="F:RNA ligase (ATP) activity"/>
    <property type="evidence" value="ECO:0007669"/>
    <property type="project" value="UniProtKB-UniRule"/>
</dbReference>
<dbReference type="OrthoDB" id="276239at2759"/>
<dbReference type="FunFam" id="3.40.50.300:FF:001690">
    <property type="entry name" value="tRNA ligase"/>
    <property type="match status" value="1"/>
</dbReference>
<evidence type="ECO:0000313" key="7">
    <source>
        <dbReference type="EMBL" id="CAD6446596.1"/>
    </source>
</evidence>
<dbReference type="PANTHER" id="PTHR32004">
    <property type="entry name" value="TRNA LIGASE"/>
    <property type="match status" value="1"/>
</dbReference>
<dbReference type="GO" id="GO:0006388">
    <property type="term" value="P:tRNA splicing, via endonucleolytic cleavage and ligation"/>
    <property type="evidence" value="ECO:0007669"/>
    <property type="project" value="UniProtKB-UniRule"/>
</dbReference>
<dbReference type="Pfam" id="PF08302">
    <property type="entry name" value="tRNA_lig_CPD"/>
    <property type="match status" value="1"/>
</dbReference>